<evidence type="ECO:0000256" key="1">
    <source>
        <dbReference type="SAM" id="Phobius"/>
    </source>
</evidence>
<reference evidence="2 3" key="1">
    <citation type="submission" date="2016-02" db="EMBL/GenBank/DDBJ databases">
        <authorList>
            <person name="Wen L."/>
            <person name="He K."/>
            <person name="Yang H."/>
        </authorList>
    </citation>
    <scope>NUCLEOTIDE SEQUENCE [LARGE SCALE GENOMIC DNA]</scope>
    <source>
        <strain evidence="2">Trichococcus palustris</strain>
    </source>
</reference>
<organism evidence="2 3">
    <name type="scientific">Trichococcus palustris</name>
    <dbReference type="NCBI Taxonomy" id="140314"/>
    <lineage>
        <taxon>Bacteria</taxon>
        <taxon>Bacillati</taxon>
        <taxon>Bacillota</taxon>
        <taxon>Bacilli</taxon>
        <taxon>Lactobacillales</taxon>
        <taxon>Carnobacteriaceae</taxon>
        <taxon>Trichococcus</taxon>
    </lineage>
</organism>
<keyword evidence="3" id="KW-1185">Reference proteome</keyword>
<keyword evidence="1" id="KW-0472">Membrane</keyword>
<protein>
    <submittedName>
        <fullName evidence="2">Uncharacterized protein</fullName>
    </submittedName>
</protein>
<dbReference type="Proteomes" id="UP000242754">
    <property type="component" value="Unassembled WGS sequence"/>
</dbReference>
<feature type="transmembrane region" description="Helical" evidence="1">
    <location>
        <begin position="37"/>
        <end position="56"/>
    </location>
</feature>
<evidence type="ECO:0000313" key="2">
    <source>
        <dbReference type="EMBL" id="CZR01302.1"/>
    </source>
</evidence>
<name>A0A143YXX5_9LACT</name>
<accession>A0A143YXX5</accession>
<sequence length="99" mass="11200">MKNFLKREYAGHYFSETLSAVPVMLSIAFAVSFTGMLLGGYFVETVIFAGLSIILVREFTEIGKKMDYQKVEGEKSKKVRFFALEEEEREASILTTAVD</sequence>
<keyword evidence="1" id="KW-1133">Transmembrane helix</keyword>
<keyword evidence="1" id="KW-0812">Transmembrane</keyword>
<evidence type="ECO:0000313" key="3">
    <source>
        <dbReference type="Proteomes" id="UP000242754"/>
    </source>
</evidence>
<feature type="transmembrane region" description="Helical" evidence="1">
    <location>
        <begin position="12"/>
        <end position="31"/>
    </location>
</feature>
<proteinExistence type="predicted"/>
<dbReference type="EMBL" id="FJNE01000010">
    <property type="protein sequence ID" value="CZR01302.1"/>
    <property type="molecule type" value="Genomic_DNA"/>
</dbReference>
<dbReference type="RefSeq" id="WP_087034135.1">
    <property type="nucleotide sequence ID" value="NZ_FJNE01000010.1"/>
</dbReference>
<gene>
    <name evidence="2" type="ORF">Tpal_2631</name>
</gene>
<dbReference type="AlphaFoldDB" id="A0A143YXX5"/>